<dbReference type="Gene3D" id="3.40.50.2300">
    <property type="match status" value="2"/>
</dbReference>
<dbReference type="Pfam" id="PF00356">
    <property type="entry name" value="LacI"/>
    <property type="match status" value="1"/>
</dbReference>
<evidence type="ECO:0000259" key="4">
    <source>
        <dbReference type="PROSITE" id="PS50932"/>
    </source>
</evidence>
<name>A0ABQ5UPC5_9HYPH</name>
<organism evidence="5 6">
    <name type="scientific">Maritalea porphyrae</name>
    <dbReference type="NCBI Taxonomy" id="880732"/>
    <lineage>
        <taxon>Bacteria</taxon>
        <taxon>Pseudomonadati</taxon>
        <taxon>Pseudomonadota</taxon>
        <taxon>Alphaproteobacteria</taxon>
        <taxon>Hyphomicrobiales</taxon>
        <taxon>Devosiaceae</taxon>
        <taxon>Maritalea</taxon>
    </lineage>
</organism>
<comment type="caution">
    <text evidence="5">The sequence shown here is derived from an EMBL/GenBank/DDBJ whole genome shotgun (WGS) entry which is preliminary data.</text>
</comment>
<dbReference type="CDD" id="cd01392">
    <property type="entry name" value="HTH_LacI"/>
    <property type="match status" value="1"/>
</dbReference>
<dbReference type="InterPro" id="IPR046335">
    <property type="entry name" value="LacI/GalR-like_sensor"/>
</dbReference>
<reference evidence="5" key="1">
    <citation type="journal article" date="2014" name="Int. J. Syst. Evol. Microbiol.">
        <title>Complete genome of a new Firmicutes species belonging to the dominant human colonic microbiota ('Ruminococcus bicirculans') reveals two chromosomes and a selective capacity to utilize plant glucans.</title>
        <authorList>
            <consortium name="NISC Comparative Sequencing Program"/>
            <person name="Wegmann U."/>
            <person name="Louis P."/>
            <person name="Goesmann A."/>
            <person name="Henrissat B."/>
            <person name="Duncan S.H."/>
            <person name="Flint H.J."/>
        </authorList>
    </citation>
    <scope>NUCLEOTIDE SEQUENCE</scope>
    <source>
        <strain evidence="5">NBRC 107169</strain>
    </source>
</reference>
<dbReference type="Gene3D" id="1.10.260.40">
    <property type="entry name" value="lambda repressor-like DNA-binding domains"/>
    <property type="match status" value="1"/>
</dbReference>
<dbReference type="InterPro" id="IPR000843">
    <property type="entry name" value="HTH_LacI"/>
</dbReference>
<protein>
    <submittedName>
        <fullName evidence="5">LacI family transcriptional regulator</fullName>
    </submittedName>
</protein>
<dbReference type="RefSeq" id="WP_284363048.1">
    <property type="nucleotide sequence ID" value="NZ_BSNI01000002.1"/>
</dbReference>
<dbReference type="PROSITE" id="PS50932">
    <property type="entry name" value="HTH_LACI_2"/>
    <property type="match status" value="1"/>
</dbReference>
<dbReference type="PANTHER" id="PTHR30146:SF109">
    <property type="entry name" value="HTH-TYPE TRANSCRIPTIONAL REGULATOR GALS"/>
    <property type="match status" value="1"/>
</dbReference>
<dbReference type="SUPFAM" id="SSF53822">
    <property type="entry name" value="Periplasmic binding protein-like I"/>
    <property type="match status" value="1"/>
</dbReference>
<sequence length="343" mass="37882">MPARPTIKTIAKETGLSTATVSKALNGSDQVRPVTRDKILDVAKRLGYELNISGVQLRTGKTYQIAMVTVISSPQDDEWGGVGYTQLISGLSHALEGTPYRVVQYQVRSFEESLETIKRIVVNRKADGVIISGTRAGDERIQYMQAQDFPFVTYGTSDAEKPHAFVDTDNKRIVSICVERLIAKGHKRIAMLNADADLMYTGDRLDAYCDALTRANIEFDEDLVANGRLTPAFGREQLFEMSTLDAPPTAYICANEATALGVLSGFHVRGLEHGKDAVVIATDDLNVSQYFSPPITTCYLPISKPSMMLGRFMLRLLDGERPEKLQKLFVPDLIERSADVLVD</sequence>
<evidence type="ECO:0000313" key="5">
    <source>
        <dbReference type="EMBL" id="GLQ17130.1"/>
    </source>
</evidence>
<accession>A0ABQ5UPC5</accession>
<proteinExistence type="predicted"/>
<gene>
    <name evidence="5" type="ORF">GCM10007879_13790</name>
</gene>
<dbReference type="InterPro" id="IPR010982">
    <property type="entry name" value="Lambda_DNA-bd_dom_sf"/>
</dbReference>
<keyword evidence="1" id="KW-0805">Transcription regulation</keyword>
<evidence type="ECO:0000313" key="6">
    <source>
        <dbReference type="Proteomes" id="UP001161405"/>
    </source>
</evidence>
<dbReference type="SMART" id="SM00354">
    <property type="entry name" value="HTH_LACI"/>
    <property type="match status" value="1"/>
</dbReference>
<evidence type="ECO:0000256" key="1">
    <source>
        <dbReference type="ARBA" id="ARBA00023015"/>
    </source>
</evidence>
<keyword evidence="3" id="KW-0804">Transcription</keyword>
<evidence type="ECO:0000256" key="2">
    <source>
        <dbReference type="ARBA" id="ARBA00023125"/>
    </source>
</evidence>
<reference evidence="5" key="2">
    <citation type="submission" date="2023-01" db="EMBL/GenBank/DDBJ databases">
        <title>Draft genome sequence of Maritalea porphyrae strain NBRC 107169.</title>
        <authorList>
            <person name="Sun Q."/>
            <person name="Mori K."/>
        </authorList>
    </citation>
    <scope>NUCLEOTIDE SEQUENCE</scope>
    <source>
        <strain evidence="5">NBRC 107169</strain>
    </source>
</reference>
<dbReference type="SUPFAM" id="SSF47413">
    <property type="entry name" value="lambda repressor-like DNA-binding domains"/>
    <property type="match status" value="1"/>
</dbReference>
<dbReference type="InterPro" id="IPR028082">
    <property type="entry name" value="Peripla_BP_I"/>
</dbReference>
<dbReference type="Proteomes" id="UP001161405">
    <property type="component" value="Unassembled WGS sequence"/>
</dbReference>
<dbReference type="Pfam" id="PF13377">
    <property type="entry name" value="Peripla_BP_3"/>
    <property type="match status" value="1"/>
</dbReference>
<dbReference type="EMBL" id="BSNI01000002">
    <property type="protein sequence ID" value="GLQ17130.1"/>
    <property type="molecule type" value="Genomic_DNA"/>
</dbReference>
<keyword evidence="6" id="KW-1185">Reference proteome</keyword>
<keyword evidence="2" id="KW-0238">DNA-binding</keyword>
<feature type="domain" description="HTH lacI-type" evidence="4">
    <location>
        <begin position="5"/>
        <end position="59"/>
    </location>
</feature>
<dbReference type="PANTHER" id="PTHR30146">
    <property type="entry name" value="LACI-RELATED TRANSCRIPTIONAL REPRESSOR"/>
    <property type="match status" value="1"/>
</dbReference>
<evidence type="ECO:0000256" key="3">
    <source>
        <dbReference type="ARBA" id="ARBA00023163"/>
    </source>
</evidence>